<feature type="domain" description="HTH marR-type" evidence="5">
    <location>
        <begin position="49"/>
        <end position="174"/>
    </location>
</feature>
<evidence type="ECO:0000256" key="2">
    <source>
        <dbReference type="ARBA" id="ARBA00023125"/>
    </source>
</evidence>
<dbReference type="PRINTS" id="PR00598">
    <property type="entry name" value="HTHMARR"/>
</dbReference>
<comment type="caution">
    <text evidence="6">The sequence shown here is derived from an EMBL/GenBank/DDBJ whole genome shotgun (WGS) entry which is preliminary data.</text>
</comment>
<evidence type="ECO:0000256" key="1">
    <source>
        <dbReference type="ARBA" id="ARBA00023015"/>
    </source>
</evidence>
<gene>
    <name evidence="6" type="ORF">J2S15_001705</name>
</gene>
<name>A0ABU0E2C9_9FIRM</name>
<evidence type="ECO:0000256" key="3">
    <source>
        <dbReference type="ARBA" id="ARBA00023163"/>
    </source>
</evidence>
<evidence type="ECO:0000259" key="5">
    <source>
        <dbReference type="PROSITE" id="PS50995"/>
    </source>
</evidence>
<accession>A0ABU0E2C9</accession>
<dbReference type="Pfam" id="PF01047">
    <property type="entry name" value="MarR"/>
    <property type="match status" value="1"/>
</dbReference>
<dbReference type="InterPro" id="IPR036388">
    <property type="entry name" value="WH-like_DNA-bd_sf"/>
</dbReference>
<dbReference type="EMBL" id="JAUSUR010000002">
    <property type="protein sequence ID" value="MDQ0360960.1"/>
    <property type="molecule type" value="Genomic_DNA"/>
</dbReference>
<evidence type="ECO:0000256" key="4">
    <source>
        <dbReference type="SAM" id="MobiDB-lite"/>
    </source>
</evidence>
<sequence length="205" mass="23626">METCQECGKHCPQDDLQCRRGRRYFEGGNEMKEHNKHRHHKDFNELTIDEKLAVLLRRTGRHVGHRGRGKASQDQILMLLARNETMNQKELQEILDIQPGSLSEVLKKLEVGELIVKTADEEDKRSMNVALAEKGKEAVAELRANKEEKISKMFAALDEEEKETLVTLLVKLMESYKDDEGKCGYGHGRKGHRHDDHSHKHNHQS</sequence>
<dbReference type="GO" id="GO:0003677">
    <property type="term" value="F:DNA binding"/>
    <property type="evidence" value="ECO:0007669"/>
    <property type="project" value="UniProtKB-KW"/>
</dbReference>
<dbReference type="Proteomes" id="UP001230220">
    <property type="component" value="Unassembled WGS sequence"/>
</dbReference>
<evidence type="ECO:0000313" key="7">
    <source>
        <dbReference type="Proteomes" id="UP001230220"/>
    </source>
</evidence>
<dbReference type="InterPro" id="IPR036390">
    <property type="entry name" value="WH_DNA-bd_sf"/>
</dbReference>
<proteinExistence type="predicted"/>
<dbReference type="PANTHER" id="PTHR42756:SF1">
    <property type="entry name" value="TRANSCRIPTIONAL REPRESSOR OF EMRAB OPERON"/>
    <property type="match status" value="1"/>
</dbReference>
<keyword evidence="2 6" id="KW-0238">DNA-binding</keyword>
<dbReference type="PANTHER" id="PTHR42756">
    <property type="entry name" value="TRANSCRIPTIONAL REGULATOR, MARR"/>
    <property type="match status" value="1"/>
</dbReference>
<organism evidence="6 7">
    <name type="scientific">Breznakia pachnodae</name>
    <dbReference type="NCBI Taxonomy" id="265178"/>
    <lineage>
        <taxon>Bacteria</taxon>
        <taxon>Bacillati</taxon>
        <taxon>Bacillota</taxon>
        <taxon>Erysipelotrichia</taxon>
        <taxon>Erysipelotrichales</taxon>
        <taxon>Erysipelotrichaceae</taxon>
        <taxon>Breznakia</taxon>
    </lineage>
</organism>
<dbReference type="SUPFAM" id="SSF46785">
    <property type="entry name" value="Winged helix' DNA-binding domain"/>
    <property type="match status" value="1"/>
</dbReference>
<evidence type="ECO:0000313" key="6">
    <source>
        <dbReference type="EMBL" id="MDQ0360960.1"/>
    </source>
</evidence>
<dbReference type="SMART" id="SM00347">
    <property type="entry name" value="HTH_MARR"/>
    <property type="match status" value="1"/>
</dbReference>
<dbReference type="InterPro" id="IPR000835">
    <property type="entry name" value="HTH_MarR-typ"/>
</dbReference>
<reference evidence="6 7" key="1">
    <citation type="submission" date="2023-07" db="EMBL/GenBank/DDBJ databases">
        <title>Genomic Encyclopedia of Type Strains, Phase IV (KMG-IV): sequencing the most valuable type-strain genomes for metagenomic binning, comparative biology and taxonomic classification.</title>
        <authorList>
            <person name="Goeker M."/>
        </authorList>
    </citation>
    <scope>NUCLEOTIDE SEQUENCE [LARGE SCALE GENOMIC DNA]</scope>
    <source>
        <strain evidence="6 7">DSM 16784</strain>
    </source>
</reference>
<feature type="region of interest" description="Disordered" evidence="4">
    <location>
        <begin position="178"/>
        <end position="205"/>
    </location>
</feature>
<dbReference type="PROSITE" id="PS50995">
    <property type="entry name" value="HTH_MARR_2"/>
    <property type="match status" value="1"/>
</dbReference>
<protein>
    <submittedName>
        <fullName evidence="6">DNA-binding MarR family transcriptional regulator</fullName>
    </submittedName>
</protein>
<dbReference type="RefSeq" id="WP_307407260.1">
    <property type="nucleotide sequence ID" value="NZ_JAUSUR010000002.1"/>
</dbReference>
<keyword evidence="1" id="KW-0805">Transcription regulation</keyword>
<keyword evidence="3" id="KW-0804">Transcription</keyword>
<dbReference type="Gene3D" id="1.10.10.10">
    <property type="entry name" value="Winged helix-like DNA-binding domain superfamily/Winged helix DNA-binding domain"/>
    <property type="match status" value="1"/>
</dbReference>
<keyword evidence="7" id="KW-1185">Reference proteome</keyword>